<organism evidence="1 2">
    <name type="scientific">Parascaris equorum</name>
    <name type="common">Equine roundworm</name>
    <dbReference type="NCBI Taxonomy" id="6256"/>
    <lineage>
        <taxon>Eukaryota</taxon>
        <taxon>Metazoa</taxon>
        <taxon>Ecdysozoa</taxon>
        <taxon>Nematoda</taxon>
        <taxon>Chromadorea</taxon>
        <taxon>Rhabditida</taxon>
        <taxon>Spirurina</taxon>
        <taxon>Ascaridomorpha</taxon>
        <taxon>Ascaridoidea</taxon>
        <taxon>Ascarididae</taxon>
        <taxon>Parascaris</taxon>
    </lineage>
</organism>
<reference evidence="2" key="1">
    <citation type="submission" date="2022-11" db="UniProtKB">
        <authorList>
            <consortium name="WormBaseParasite"/>
        </authorList>
    </citation>
    <scope>IDENTIFICATION</scope>
</reference>
<dbReference type="AlphaFoldDB" id="A0A914S4J5"/>
<evidence type="ECO:0000313" key="2">
    <source>
        <dbReference type="WBParaSite" id="PEQ_0000918101-mRNA-1"/>
    </source>
</evidence>
<sequence length="46" mass="5371">MSERSSCTIFLEMRAVGKVVLAKEARWSFCAEELFHSREMNTGRYI</sequence>
<dbReference type="WBParaSite" id="PEQ_0000918101-mRNA-1">
    <property type="protein sequence ID" value="PEQ_0000918101-mRNA-1"/>
    <property type="gene ID" value="PEQ_0000918101"/>
</dbReference>
<keyword evidence="1" id="KW-1185">Reference proteome</keyword>
<protein>
    <submittedName>
        <fullName evidence="2">Uncharacterized protein</fullName>
    </submittedName>
</protein>
<name>A0A914S4J5_PAREQ</name>
<accession>A0A914S4J5</accession>
<proteinExistence type="predicted"/>
<evidence type="ECO:0000313" key="1">
    <source>
        <dbReference type="Proteomes" id="UP000887564"/>
    </source>
</evidence>
<dbReference type="Proteomes" id="UP000887564">
    <property type="component" value="Unplaced"/>
</dbReference>